<organism evidence="5 6">
    <name type="scientific">Escallonia rubra</name>
    <dbReference type="NCBI Taxonomy" id="112253"/>
    <lineage>
        <taxon>Eukaryota</taxon>
        <taxon>Viridiplantae</taxon>
        <taxon>Streptophyta</taxon>
        <taxon>Embryophyta</taxon>
        <taxon>Tracheophyta</taxon>
        <taxon>Spermatophyta</taxon>
        <taxon>Magnoliopsida</taxon>
        <taxon>eudicotyledons</taxon>
        <taxon>Gunneridae</taxon>
        <taxon>Pentapetalae</taxon>
        <taxon>asterids</taxon>
        <taxon>campanulids</taxon>
        <taxon>Escalloniales</taxon>
        <taxon>Escalloniaceae</taxon>
        <taxon>Escallonia</taxon>
    </lineage>
</organism>
<dbReference type="GO" id="GO:0005643">
    <property type="term" value="C:nuclear pore"/>
    <property type="evidence" value="ECO:0007669"/>
    <property type="project" value="InterPro"/>
</dbReference>
<dbReference type="AlphaFoldDB" id="A0AA88QDW8"/>
<dbReference type="InterPro" id="IPR021827">
    <property type="entry name" value="Nup186/Nup192/Nup205"/>
</dbReference>
<dbReference type="Pfam" id="PF11894">
    <property type="entry name" value="Nup192"/>
    <property type="match status" value="1"/>
</dbReference>
<evidence type="ECO:0000256" key="2">
    <source>
        <dbReference type="ARBA" id="ARBA00005892"/>
    </source>
</evidence>
<name>A0AA88QDW8_9ASTE</name>
<dbReference type="PANTHER" id="PTHR31344">
    <property type="entry name" value="NUCLEAR PORE COMPLEX PROTEIN NUP205"/>
    <property type="match status" value="1"/>
</dbReference>
<keyword evidence="4" id="KW-0539">Nucleus</keyword>
<evidence type="ECO:0000313" key="5">
    <source>
        <dbReference type="EMBL" id="KAK2966312.1"/>
    </source>
</evidence>
<evidence type="ECO:0000256" key="1">
    <source>
        <dbReference type="ARBA" id="ARBA00004123"/>
    </source>
</evidence>
<proteinExistence type="inferred from homology"/>
<keyword evidence="3" id="KW-0813">Transport</keyword>
<accession>A0AA88QDW8</accession>
<evidence type="ECO:0000256" key="3">
    <source>
        <dbReference type="ARBA" id="ARBA00022448"/>
    </source>
</evidence>
<protein>
    <submittedName>
        <fullName evidence="5">Uncharacterized protein</fullName>
    </submittedName>
</protein>
<comment type="similarity">
    <text evidence="2">Belongs to the NUP186/NUP192/NUP205 family.</text>
</comment>
<reference evidence="5" key="1">
    <citation type="submission" date="2022-12" db="EMBL/GenBank/DDBJ databases">
        <title>Draft genome assemblies for two species of Escallonia (Escalloniales).</title>
        <authorList>
            <person name="Chanderbali A."/>
            <person name="Dervinis C."/>
            <person name="Anghel I."/>
            <person name="Soltis D."/>
            <person name="Soltis P."/>
            <person name="Zapata F."/>
        </authorList>
    </citation>
    <scope>NUCLEOTIDE SEQUENCE</scope>
    <source>
        <strain evidence="5">UCBG92.1500</strain>
        <tissue evidence="5">Leaf</tissue>
    </source>
</reference>
<dbReference type="Proteomes" id="UP001187471">
    <property type="component" value="Unassembled WGS sequence"/>
</dbReference>
<dbReference type="PANTHER" id="PTHR31344:SF0">
    <property type="entry name" value="NUCLEAR PORE COMPLEX PROTEIN NUP205"/>
    <property type="match status" value="1"/>
</dbReference>
<dbReference type="EMBL" id="JAVXUO010003138">
    <property type="protein sequence ID" value="KAK2966312.1"/>
    <property type="molecule type" value="Genomic_DNA"/>
</dbReference>
<evidence type="ECO:0000256" key="4">
    <source>
        <dbReference type="ARBA" id="ARBA00023242"/>
    </source>
</evidence>
<gene>
    <name evidence="5" type="ORF">RJ640_018123</name>
</gene>
<sequence>MVSPKQLLTTIESTILGPTPPSPSQRVELIHALRSSLTTFQSLLSYPPPNPSDRAQVQLKEVRLPDSGSISLDDQDVHIVLKLSDDLHLNEIDCVRLLVSANQEWGLLGREPSEVLRLAAGLWYTGRRDQLTGLYTLLRAVVLDQGLEVDLVADIQKYLEDLINAGLRQRLITLIKELKREEPAGLGGPNSERYILDSKGALVERRAVVLRERLILGHCLVLSVLVVRTTWKPRDSVAKSW</sequence>
<comment type="subcellular location">
    <subcellularLocation>
        <location evidence="1">Nucleus</location>
    </subcellularLocation>
</comment>
<comment type="caution">
    <text evidence="5">The sequence shown here is derived from an EMBL/GenBank/DDBJ whole genome shotgun (WGS) entry which is preliminary data.</text>
</comment>
<keyword evidence="6" id="KW-1185">Reference proteome</keyword>
<evidence type="ECO:0000313" key="6">
    <source>
        <dbReference type="Proteomes" id="UP001187471"/>
    </source>
</evidence>